<dbReference type="EMBL" id="CP108133">
    <property type="protein sequence ID" value="WTP47091.1"/>
    <property type="molecule type" value="Genomic_DNA"/>
</dbReference>
<evidence type="ECO:0000256" key="1">
    <source>
        <dbReference type="SAM" id="MobiDB-lite"/>
    </source>
</evidence>
<dbReference type="SMART" id="SM00860">
    <property type="entry name" value="SMI1_KNR4"/>
    <property type="match status" value="1"/>
</dbReference>
<accession>A0ABZ1J635</accession>
<gene>
    <name evidence="3" type="ORF">OG288_01450</name>
</gene>
<dbReference type="RefSeq" id="WP_328936428.1">
    <property type="nucleotide sequence ID" value="NZ_CP108133.1"/>
</dbReference>
<name>A0ABZ1J635_9ACTN</name>
<evidence type="ECO:0000313" key="3">
    <source>
        <dbReference type="EMBL" id="WTP47091.1"/>
    </source>
</evidence>
<proteinExistence type="predicted"/>
<feature type="region of interest" description="Disordered" evidence="1">
    <location>
        <begin position="82"/>
        <end position="109"/>
    </location>
</feature>
<keyword evidence="4" id="KW-1185">Reference proteome</keyword>
<reference evidence="3" key="1">
    <citation type="submission" date="2022-10" db="EMBL/GenBank/DDBJ databases">
        <title>The complete genomes of actinobacterial strains from the NBC collection.</title>
        <authorList>
            <person name="Joergensen T.S."/>
            <person name="Alvarez Arevalo M."/>
            <person name="Sterndorff E.B."/>
            <person name="Faurdal D."/>
            <person name="Vuksanovic O."/>
            <person name="Mourched A.-S."/>
            <person name="Charusanti P."/>
            <person name="Shaw S."/>
            <person name="Blin K."/>
            <person name="Weber T."/>
        </authorList>
    </citation>
    <scope>NUCLEOTIDE SEQUENCE</scope>
    <source>
        <strain evidence="3">NBC_00189</strain>
    </source>
</reference>
<evidence type="ECO:0000259" key="2">
    <source>
        <dbReference type="SMART" id="SM00860"/>
    </source>
</evidence>
<sequence length="318" mass="33884">MKVEIQAHVRDTAARLGADVPYALKALAGRLADDPDLGRSSELPGVLTVKVDGDMFDNCPDLSVGYLREADRIDIRFLEALPSPEASTPAPDQEQPEPGEGQEQSGGPLAATVTVRQVADAWRRITGWLKHNAPDSYTALRAGAGPAAIAALEEDFGIPIPVELRTLWMLTGGDDGADGWGCLPGNMALMNLDAVAARYRLKTGAQTRQAALDARRPEEERITVWEATRIPVIALGPADHTMGLYLDTATGCLGFFSGEVEALGDVLDTLVTYLEEAADMLETPALAARDKPGLIGGALVWLSSVGPAHEQRWQPLSG</sequence>
<protein>
    <recommendedName>
        <fullName evidence="2">Knr4/Smi1-like domain-containing protein</fullName>
    </recommendedName>
</protein>
<organism evidence="3 4">
    <name type="scientific">Streptomyces tauricus</name>
    <dbReference type="NCBI Taxonomy" id="68274"/>
    <lineage>
        <taxon>Bacteria</taxon>
        <taxon>Bacillati</taxon>
        <taxon>Actinomycetota</taxon>
        <taxon>Actinomycetes</taxon>
        <taxon>Kitasatosporales</taxon>
        <taxon>Streptomycetaceae</taxon>
        <taxon>Streptomyces</taxon>
        <taxon>Streptomyces aurantiacus group</taxon>
    </lineage>
</organism>
<feature type="domain" description="Knr4/Smi1-like" evidence="2">
    <location>
        <begin position="143"/>
        <end position="276"/>
    </location>
</feature>
<dbReference type="Proteomes" id="UP001432166">
    <property type="component" value="Chromosome"/>
</dbReference>
<evidence type="ECO:0000313" key="4">
    <source>
        <dbReference type="Proteomes" id="UP001432166"/>
    </source>
</evidence>
<dbReference type="InterPro" id="IPR018958">
    <property type="entry name" value="Knr4/Smi1-like_dom"/>
</dbReference>
<feature type="compositionally biased region" description="Low complexity" evidence="1">
    <location>
        <begin position="91"/>
        <end position="108"/>
    </location>
</feature>